<dbReference type="EC" id="2.7.1.107" evidence="24"/>
<dbReference type="InterPro" id="IPR016064">
    <property type="entry name" value="NAD/diacylglycerol_kinase_sf"/>
</dbReference>
<evidence type="ECO:0000256" key="10">
    <source>
        <dbReference type="ARBA" id="ARBA00022737"/>
    </source>
</evidence>
<feature type="region of interest" description="Disordered" evidence="25">
    <location>
        <begin position="852"/>
        <end position="889"/>
    </location>
</feature>
<keyword evidence="11 24" id="KW-0547">Nucleotide-binding</keyword>
<dbReference type="OrthoDB" id="242257at2759"/>
<dbReference type="InterPro" id="IPR002110">
    <property type="entry name" value="Ankyrin_rpt"/>
</dbReference>
<comment type="catalytic activity">
    <reaction evidence="19">
        <text>1,2-di-(9Z-octadecenoyl)-sn-glycerol + ATP = 1,2-di-(9Z-octadecenoyl)-sn-glycero-3-phosphate + ADP + H(+)</text>
        <dbReference type="Rhea" id="RHEA:40327"/>
        <dbReference type="ChEBI" id="CHEBI:15378"/>
        <dbReference type="ChEBI" id="CHEBI:30616"/>
        <dbReference type="ChEBI" id="CHEBI:52333"/>
        <dbReference type="ChEBI" id="CHEBI:74546"/>
        <dbReference type="ChEBI" id="CHEBI:456216"/>
    </reaction>
    <physiologicalReaction direction="left-to-right" evidence="19">
        <dbReference type="Rhea" id="RHEA:40328"/>
    </physiologicalReaction>
</comment>
<keyword evidence="14 23" id="KW-0040">ANK repeat</keyword>
<feature type="compositionally biased region" description="Low complexity" evidence="25">
    <location>
        <begin position="445"/>
        <end position="457"/>
    </location>
</feature>
<dbReference type="PROSITE" id="PS50146">
    <property type="entry name" value="DAGK"/>
    <property type="match status" value="1"/>
</dbReference>
<dbReference type="SMART" id="SM00248">
    <property type="entry name" value="ANK"/>
    <property type="match status" value="3"/>
</dbReference>
<organism evidence="27 28">
    <name type="scientific">Macrostomum lignano</name>
    <dbReference type="NCBI Taxonomy" id="282301"/>
    <lineage>
        <taxon>Eukaryota</taxon>
        <taxon>Metazoa</taxon>
        <taxon>Spiralia</taxon>
        <taxon>Lophotrochozoa</taxon>
        <taxon>Platyhelminthes</taxon>
        <taxon>Rhabditophora</taxon>
        <taxon>Macrostomorpha</taxon>
        <taxon>Macrostomida</taxon>
        <taxon>Macrostomidae</taxon>
        <taxon>Macrostomum</taxon>
    </lineage>
</organism>
<dbReference type="Pfam" id="PF00781">
    <property type="entry name" value="DAGK_cat"/>
    <property type="match status" value="1"/>
</dbReference>
<sequence>MATARQVKILVEDVSDSSGGAARSHQGGNSNQPQTSDKVRFLHPGYQQPQQPPSQPTWKTAVDWSDSAVNGEHIWIDTGASGDFCYVGESDCTKTGAKKKCTTCKIIIHTGCFGQLAKISFRCKPTFREGGIKGSREAGRQGELFMKHHWVHRRRQDGKCKACGKSFQQKFPFNNKEVIAISCSWCKAAYHNKVNCFMMHLIDESCNFGPHASIILPPSWVTKTPPKCRNRSSTRRRSFHKNSFKRRKSKSNMQPPAAAGGGGGACAGGGAQASAGANSKDSQPPAQLSPAAHSAFVIKPVASPPHVRPILVFINPRSGGNLGAKLMHKFLWLLNPRQVFDLTQHEPAFALDLFRRVPGFRILVCGGDGTAGWVLSTIDRLGISPCPPVAILPLGTGNDLARTLNWGAGYTDEPLSKILCCVEEGRVVLLDRWHVDIEPNPDCPAEAAAPDANSESGSCGGSGGGGGGGSRSTYDKPHVSVFNNYFSLGADAAVALEFHESREANPERFSSRLRNMMFYAGEGSRSILRRPWRDLSQVVLLECDGANLTDRIRELRVTSILFLNIPKYSAGAMPWGNPTGSQGFEPQRPDDGYVEVIGFSSSHLATVQMGWHGHRICQCKHAVIRTSRVIPIQIDGEPWRLQPSVIDIRLHNQASMIQKPKRRNSAPLLADMSIDSDYGFNPTISGQPLIMERLRLQVSVVAISDYERLQYDKDLLRRASYPLGLILVEVDSDLDTVRSHIDRLAIDNSIITKSGSCKLSTNWVFLDSTTAERFFRIDKSQESLHYITDISSEDLYLLDPEFVLRTGGNELPTTVDTAQQQQQVVDDDTSPTKAELEISATGLKETQKELVDADYRCSSSEPGSPDTSVTVQTDQQQPTTPPSPQPPSVEVARQAGSILASRSALSKALIDACKRGCLDKMRALRDKGADLGAADSAGMTCLHHATRFGYRDIVAYLVEHGPPQLLDQADLEKGQTALHKASWYQRRQICQLLVQAGASLTVVDSAGLTPRQQACKADDKDLAQWLEGQEHTQLVRKENQETTV</sequence>
<dbReference type="PROSITE" id="PS50088">
    <property type="entry name" value="ANK_REPEAT"/>
    <property type="match status" value="2"/>
</dbReference>
<feature type="domain" description="DAGKc" evidence="26">
    <location>
        <begin position="305"/>
        <end position="439"/>
    </location>
</feature>
<dbReference type="GO" id="GO:0005886">
    <property type="term" value="C:plasma membrane"/>
    <property type="evidence" value="ECO:0007669"/>
    <property type="project" value="UniProtKB-SubCell"/>
</dbReference>
<keyword evidence="15" id="KW-0443">Lipid metabolism</keyword>
<keyword evidence="9 24" id="KW-0808">Transferase</keyword>
<feature type="region of interest" description="Disordered" evidence="25">
    <location>
        <begin position="445"/>
        <end position="472"/>
    </location>
</feature>
<dbReference type="InterPro" id="IPR056383">
    <property type="entry name" value="DGKI-like_dom"/>
</dbReference>
<evidence type="ECO:0000256" key="16">
    <source>
        <dbReference type="ARBA" id="ARBA00023136"/>
    </source>
</evidence>
<evidence type="ECO:0000256" key="21">
    <source>
        <dbReference type="ARBA" id="ARBA00023411"/>
    </source>
</evidence>
<evidence type="ECO:0000259" key="26">
    <source>
        <dbReference type="PROSITE" id="PS50146"/>
    </source>
</evidence>
<comment type="pathway">
    <text evidence="22">Glycerolipid metabolism.</text>
</comment>
<feature type="compositionally biased region" description="Gly residues" evidence="25">
    <location>
        <begin position="259"/>
        <end position="271"/>
    </location>
</feature>
<dbReference type="Pfam" id="PF12796">
    <property type="entry name" value="Ank_2"/>
    <property type="match status" value="1"/>
</dbReference>
<comment type="subcellular location">
    <subcellularLocation>
        <location evidence="2">Cell membrane</location>
    </subcellularLocation>
    <subcellularLocation>
        <location evidence="3">Cell projection</location>
    </subcellularLocation>
    <subcellularLocation>
        <location evidence="4">Cytoplasm</location>
        <location evidence="4">Cytosol</location>
    </subcellularLocation>
    <subcellularLocation>
        <location evidence="1">Nucleus</location>
    </subcellularLocation>
</comment>
<keyword evidence="13 24" id="KW-0067">ATP-binding</keyword>
<evidence type="ECO:0000256" key="20">
    <source>
        <dbReference type="ARBA" id="ARBA00023400"/>
    </source>
</evidence>
<dbReference type="AlphaFoldDB" id="A0A267F1H7"/>
<dbReference type="GO" id="GO:0007200">
    <property type="term" value="P:phospholipase C-activating G protein-coupled receptor signaling pathway"/>
    <property type="evidence" value="ECO:0007669"/>
    <property type="project" value="InterPro"/>
</dbReference>
<dbReference type="STRING" id="282301.A0A267F1H7"/>
<evidence type="ECO:0000256" key="14">
    <source>
        <dbReference type="ARBA" id="ARBA00023043"/>
    </source>
</evidence>
<dbReference type="Pfam" id="PF00609">
    <property type="entry name" value="DAGK_acc"/>
    <property type="match status" value="1"/>
</dbReference>
<evidence type="ECO:0000313" key="28">
    <source>
        <dbReference type="Proteomes" id="UP000215902"/>
    </source>
</evidence>
<keyword evidence="12 24" id="KW-0418">Kinase</keyword>
<dbReference type="GO" id="GO:0006629">
    <property type="term" value="P:lipid metabolic process"/>
    <property type="evidence" value="ECO:0007669"/>
    <property type="project" value="UniProtKB-KW"/>
</dbReference>
<keyword evidence="7" id="KW-1003">Cell membrane</keyword>
<dbReference type="GO" id="GO:0005829">
    <property type="term" value="C:cytosol"/>
    <property type="evidence" value="ECO:0007669"/>
    <property type="project" value="UniProtKB-SubCell"/>
</dbReference>
<feature type="repeat" description="ANK" evidence="23">
    <location>
        <begin position="973"/>
        <end position="1005"/>
    </location>
</feature>
<dbReference type="Pfam" id="PF23578">
    <property type="entry name" value="DGKI"/>
    <property type="match status" value="1"/>
</dbReference>
<dbReference type="Gene3D" id="1.25.40.20">
    <property type="entry name" value="Ankyrin repeat-containing domain"/>
    <property type="match status" value="1"/>
</dbReference>
<evidence type="ECO:0000256" key="4">
    <source>
        <dbReference type="ARBA" id="ARBA00004514"/>
    </source>
</evidence>
<dbReference type="Gene3D" id="2.60.200.40">
    <property type="match status" value="1"/>
</dbReference>
<dbReference type="PROSITE" id="PS50297">
    <property type="entry name" value="ANK_REP_REGION"/>
    <property type="match status" value="2"/>
</dbReference>
<evidence type="ECO:0000256" key="6">
    <source>
        <dbReference type="ARBA" id="ARBA00009280"/>
    </source>
</evidence>
<proteinExistence type="inferred from homology"/>
<evidence type="ECO:0000256" key="19">
    <source>
        <dbReference type="ARBA" id="ARBA00023371"/>
    </source>
</evidence>
<evidence type="ECO:0000256" key="9">
    <source>
        <dbReference type="ARBA" id="ARBA00022679"/>
    </source>
</evidence>
<dbReference type="GO" id="GO:0005634">
    <property type="term" value="C:nucleus"/>
    <property type="evidence" value="ECO:0007669"/>
    <property type="project" value="UniProtKB-SubCell"/>
</dbReference>
<dbReference type="InterPro" id="IPR000756">
    <property type="entry name" value="Diacylglycerol_kin_accessory"/>
</dbReference>
<keyword evidence="17" id="KW-0539">Nucleus</keyword>
<evidence type="ECO:0000256" key="15">
    <source>
        <dbReference type="ARBA" id="ARBA00023098"/>
    </source>
</evidence>
<feature type="compositionally biased region" description="Low complexity" evidence="25">
    <location>
        <begin position="865"/>
        <end position="878"/>
    </location>
</feature>
<dbReference type="SMART" id="SM00046">
    <property type="entry name" value="DAGKc"/>
    <property type="match status" value="1"/>
</dbReference>
<protein>
    <recommendedName>
        <fullName evidence="24">Diacylglycerol kinase</fullName>
        <shortName evidence="24">DAG kinase</shortName>
        <ecNumber evidence="24">2.7.1.107</ecNumber>
    </recommendedName>
</protein>
<dbReference type="SUPFAM" id="SSF111331">
    <property type="entry name" value="NAD kinase/diacylglycerol kinase-like"/>
    <property type="match status" value="1"/>
</dbReference>
<dbReference type="InterPro" id="IPR017438">
    <property type="entry name" value="ATP-NAD_kinase_N"/>
</dbReference>
<dbReference type="PANTHER" id="PTHR11255">
    <property type="entry name" value="DIACYLGLYCEROL KINASE"/>
    <property type="match status" value="1"/>
</dbReference>
<evidence type="ECO:0000256" key="11">
    <source>
        <dbReference type="ARBA" id="ARBA00022741"/>
    </source>
</evidence>
<evidence type="ECO:0000256" key="12">
    <source>
        <dbReference type="ARBA" id="ARBA00022777"/>
    </source>
</evidence>
<comment type="caution">
    <text evidence="27">The sequence shown here is derived from an EMBL/GenBank/DDBJ whole genome shotgun (WGS) entry which is preliminary data.</text>
</comment>
<feature type="region of interest" description="Disordered" evidence="25">
    <location>
        <begin position="224"/>
        <end position="289"/>
    </location>
</feature>
<keyword evidence="18" id="KW-0966">Cell projection</keyword>
<dbReference type="EMBL" id="NIVC01001515">
    <property type="protein sequence ID" value="PAA67007.1"/>
    <property type="molecule type" value="Genomic_DNA"/>
</dbReference>
<evidence type="ECO:0000256" key="25">
    <source>
        <dbReference type="SAM" id="MobiDB-lite"/>
    </source>
</evidence>
<feature type="compositionally biased region" description="Basic residues" evidence="25">
    <location>
        <begin position="226"/>
        <end position="250"/>
    </location>
</feature>
<evidence type="ECO:0000256" key="2">
    <source>
        <dbReference type="ARBA" id="ARBA00004236"/>
    </source>
</evidence>
<reference evidence="27 28" key="1">
    <citation type="submission" date="2017-06" db="EMBL/GenBank/DDBJ databases">
        <title>A platform for efficient transgenesis in Macrostomum lignano, a flatworm model organism for stem cell research.</title>
        <authorList>
            <person name="Berezikov E."/>
        </authorList>
    </citation>
    <scope>NUCLEOTIDE SEQUENCE [LARGE SCALE GENOMIC DNA]</scope>
    <source>
        <strain evidence="27">DV1</strain>
        <tissue evidence="27">Whole organism</tissue>
    </source>
</reference>
<dbReference type="FunFam" id="2.60.200.40:FF:000002">
    <property type="entry name" value="Diacylglycerol kinase"/>
    <property type="match status" value="1"/>
</dbReference>
<dbReference type="PANTHER" id="PTHR11255:SF80">
    <property type="entry name" value="EYE-SPECIFIC DIACYLGLYCEROL KINASE"/>
    <property type="match status" value="1"/>
</dbReference>
<evidence type="ECO:0000256" key="17">
    <source>
        <dbReference type="ARBA" id="ARBA00023242"/>
    </source>
</evidence>
<dbReference type="InterPro" id="IPR002219">
    <property type="entry name" value="PKC_DAG/PE"/>
</dbReference>
<evidence type="ECO:0000256" key="23">
    <source>
        <dbReference type="PROSITE-ProRule" id="PRU00023"/>
    </source>
</evidence>
<evidence type="ECO:0000256" key="7">
    <source>
        <dbReference type="ARBA" id="ARBA00022475"/>
    </source>
</evidence>
<evidence type="ECO:0000256" key="3">
    <source>
        <dbReference type="ARBA" id="ARBA00004316"/>
    </source>
</evidence>
<dbReference type="SMART" id="SM00045">
    <property type="entry name" value="DAGKa"/>
    <property type="match status" value="1"/>
</dbReference>
<name>A0A267F1H7_9PLAT</name>
<dbReference type="GO" id="GO:0004143">
    <property type="term" value="F:ATP-dependent diacylglycerol kinase activity"/>
    <property type="evidence" value="ECO:0007669"/>
    <property type="project" value="UniProtKB-EC"/>
</dbReference>
<evidence type="ECO:0000256" key="24">
    <source>
        <dbReference type="RuleBase" id="RU361128"/>
    </source>
</evidence>
<dbReference type="CDD" id="cd20802">
    <property type="entry name" value="C1_DGK_typeIV_rpt1"/>
    <property type="match status" value="1"/>
</dbReference>
<keyword evidence="8" id="KW-0963">Cytoplasm</keyword>
<evidence type="ECO:0000256" key="5">
    <source>
        <dbReference type="ARBA" id="ARBA00005175"/>
    </source>
</evidence>
<comment type="catalytic activity">
    <reaction evidence="21">
        <text>a 1,2-diacyl-sn-glycerol + ATP = a 1,2-diacyl-sn-glycero-3-phosphate + ADP + H(+)</text>
        <dbReference type="Rhea" id="RHEA:10272"/>
        <dbReference type="ChEBI" id="CHEBI:15378"/>
        <dbReference type="ChEBI" id="CHEBI:17815"/>
        <dbReference type="ChEBI" id="CHEBI:30616"/>
        <dbReference type="ChEBI" id="CHEBI:58608"/>
        <dbReference type="ChEBI" id="CHEBI:456216"/>
        <dbReference type="EC" id="2.7.1.107"/>
    </reaction>
    <physiologicalReaction direction="left-to-right" evidence="21">
        <dbReference type="Rhea" id="RHEA:10273"/>
    </physiologicalReaction>
</comment>
<comment type="catalytic activity">
    <reaction evidence="20">
        <text>1-octadecanoyl-2-(5Z,8Z,11Z,14Z-eicosatetraenoyl)-sn-glycerol + ATP = 1-octadecanoyl-2-(5Z,8Z,11Z,14Z-eicosatetraenoyl)-sn-glycero-3-phosphate + ADP + H(+)</text>
        <dbReference type="Rhea" id="RHEA:40323"/>
        <dbReference type="ChEBI" id="CHEBI:15378"/>
        <dbReference type="ChEBI" id="CHEBI:30616"/>
        <dbReference type="ChEBI" id="CHEBI:75728"/>
        <dbReference type="ChEBI" id="CHEBI:77091"/>
        <dbReference type="ChEBI" id="CHEBI:456216"/>
    </reaction>
    <physiologicalReaction direction="left-to-right" evidence="20">
        <dbReference type="Rhea" id="RHEA:40324"/>
    </physiologicalReaction>
</comment>
<evidence type="ECO:0000256" key="18">
    <source>
        <dbReference type="ARBA" id="ARBA00023273"/>
    </source>
</evidence>
<dbReference type="Pfam" id="PF00130">
    <property type="entry name" value="C1_1"/>
    <property type="match status" value="1"/>
</dbReference>
<feature type="compositionally biased region" description="Polar residues" evidence="25">
    <location>
        <begin position="26"/>
        <end position="36"/>
    </location>
</feature>
<evidence type="ECO:0000256" key="1">
    <source>
        <dbReference type="ARBA" id="ARBA00004123"/>
    </source>
</evidence>
<dbReference type="GO" id="GO:0005524">
    <property type="term" value="F:ATP binding"/>
    <property type="evidence" value="ECO:0007669"/>
    <property type="project" value="UniProtKB-KW"/>
</dbReference>
<dbReference type="FunFam" id="3.40.50.10330:FF:000002">
    <property type="entry name" value="Diacylglycerol kinase"/>
    <property type="match status" value="1"/>
</dbReference>
<dbReference type="InterPro" id="IPR037607">
    <property type="entry name" value="DGK"/>
</dbReference>
<feature type="region of interest" description="Disordered" evidence="25">
    <location>
        <begin position="12"/>
        <end position="38"/>
    </location>
</feature>
<dbReference type="GO" id="GO:0042995">
    <property type="term" value="C:cell projection"/>
    <property type="evidence" value="ECO:0007669"/>
    <property type="project" value="UniProtKB-SubCell"/>
</dbReference>
<evidence type="ECO:0000256" key="22">
    <source>
        <dbReference type="ARBA" id="ARBA00060536"/>
    </source>
</evidence>
<dbReference type="Proteomes" id="UP000215902">
    <property type="component" value="Unassembled WGS sequence"/>
</dbReference>
<evidence type="ECO:0000256" key="13">
    <source>
        <dbReference type="ARBA" id="ARBA00022840"/>
    </source>
</evidence>
<feature type="compositionally biased region" description="Gly residues" evidence="25">
    <location>
        <begin position="458"/>
        <end position="470"/>
    </location>
</feature>
<comment type="similarity">
    <text evidence="6 24">Belongs to the eukaryotic diacylglycerol kinase family.</text>
</comment>
<dbReference type="Gene3D" id="3.40.50.10330">
    <property type="entry name" value="Probable inorganic polyphosphate/atp-NAD kinase, domain 1"/>
    <property type="match status" value="1"/>
</dbReference>
<gene>
    <name evidence="27" type="ORF">BOX15_Mlig022497g1</name>
</gene>
<comment type="pathway">
    <text evidence="5">Lipid metabolism; glycerolipid metabolism.</text>
</comment>
<dbReference type="InterPro" id="IPR001206">
    <property type="entry name" value="Diacylglycerol_kinase_cat_dom"/>
</dbReference>
<keyword evidence="28" id="KW-1185">Reference proteome</keyword>
<evidence type="ECO:0000313" key="27">
    <source>
        <dbReference type="EMBL" id="PAA67007.1"/>
    </source>
</evidence>
<feature type="repeat" description="ANK" evidence="23">
    <location>
        <begin position="937"/>
        <end position="961"/>
    </location>
</feature>
<dbReference type="CDD" id="cd20855">
    <property type="entry name" value="C1_DGK_typeIV_rpt2"/>
    <property type="match status" value="1"/>
</dbReference>
<keyword evidence="10" id="KW-0677">Repeat</keyword>
<keyword evidence="16" id="KW-0472">Membrane</keyword>
<dbReference type="InterPro" id="IPR036770">
    <property type="entry name" value="Ankyrin_rpt-contain_sf"/>
</dbReference>
<accession>A0A267F1H7</accession>
<evidence type="ECO:0000256" key="8">
    <source>
        <dbReference type="ARBA" id="ARBA00022490"/>
    </source>
</evidence>
<dbReference type="SUPFAM" id="SSF48403">
    <property type="entry name" value="Ankyrin repeat"/>
    <property type="match status" value="1"/>
</dbReference>